<evidence type="ECO:0000259" key="2">
    <source>
        <dbReference type="Pfam" id="PF13191"/>
    </source>
</evidence>
<reference evidence="3 4" key="1">
    <citation type="submission" date="2024-06" db="EMBL/GenBank/DDBJ databases">
        <title>The Natural Products Discovery Center: Release of the First 8490 Sequenced Strains for Exploring Actinobacteria Biosynthetic Diversity.</title>
        <authorList>
            <person name="Kalkreuter E."/>
            <person name="Kautsar S.A."/>
            <person name="Yang D."/>
            <person name="Bader C.D."/>
            <person name="Teijaro C.N."/>
            <person name="Fluegel L."/>
            <person name="Davis C.M."/>
            <person name="Simpson J.R."/>
            <person name="Lauterbach L."/>
            <person name="Steele A.D."/>
            <person name="Gui C."/>
            <person name="Meng S."/>
            <person name="Li G."/>
            <person name="Viehrig K."/>
            <person name="Ye F."/>
            <person name="Su P."/>
            <person name="Kiefer A.F."/>
            <person name="Nichols A."/>
            <person name="Cepeda A.J."/>
            <person name="Yan W."/>
            <person name="Fan B."/>
            <person name="Jiang Y."/>
            <person name="Adhikari A."/>
            <person name="Zheng C.-J."/>
            <person name="Schuster L."/>
            <person name="Cowan T.M."/>
            <person name="Smanski M.J."/>
            <person name="Chevrette M.G."/>
            <person name="De Carvalho L.P.S."/>
            <person name="Shen B."/>
        </authorList>
    </citation>
    <scope>NUCLEOTIDE SEQUENCE [LARGE SCALE GENOMIC DNA]</scope>
    <source>
        <strain evidence="3 4">NPDC020594</strain>
    </source>
</reference>
<keyword evidence="3" id="KW-0067">ATP-binding</keyword>
<feature type="compositionally biased region" description="Basic and acidic residues" evidence="1">
    <location>
        <begin position="146"/>
        <end position="157"/>
    </location>
</feature>
<organism evidence="3 4">
    <name type="scientific">Streptomyces flaveolus</name>
    <dbReference type="NCBI Taxonomy" id="67297"/>
    <lineage>
        <taxon>Bacteria</taxon>
        <taxon>Bacillati</taxon>
        <taxon>Actinomycetota</taxon>
        <taxon>Actinomycetes</taxon>
        <taxon>Kitasatosporales</taxon>
        <taxon>Streptomycetaceae</taxon>
        <taxon>Streptomyces</taxon>
    </lineage>
</organism>
<dbReference type="Pfam" id="PF13191">
    <property type="entry name" value="AAA_16"/>
    <property type="match status" value="1"/>
</dbReference>
<feature type="compositionally biased region" description="Low complexity" evidence="1">
    <location>
        <begin position="101"/>
        <end position="110"/>
    </location>
</feature>
<keyword evidence="4" id="KW-1185">Reference proteome</keyword>
<dbReference type="RefSeq" id="WP_356197374.1">
    <property type="nucleotide sequence ID" value="NZ_JBEXDP010000110.1"/>
</dbReference>
<feature type="domain" description="Orc1-like AAA ATPase" evidence="2">
    <location>
        <begin position="10"/>
        <end position="67"/>
    </location>
</feature>
<evidence type="ECO:0000313" key="3">
    <source>
        <dbReference type="EMBL" id="MEU5714002.1"/>
    </source>
</evidence>
<feature type="region of interest" description="Disordered" evidence="1">
    <location>
        <begin position="218"/>
        <end position="246"/>
    </location>
</feature>
<accession>A0ABV3APW8</accession>
<comment type="caution">
    <text evidence="3">The sequence shown here is derived from an EMBL/GenBank/DDBJ whole genome shotgun (WGS) entry which is preliminary data.</text>
</comment>
<evidence type="ECO:0000256" key="1">
    <source>
        <dbReference type="SAM" id="MobiDB-lite"/>
    </source>
</evidence>
<proteinExistence type="predicted"/>
<dbReference type="InterPro" id="IPR041664">
    <property type="entry name" value="AAA_16"/>
</dbReference>
<evidence type="ECO:0000313" key="4">
    <source>
        <dbReference type="Proteomes" id="UP001551011"/>
    </source>
</evidence>
<gene>
    <name evidence="3" type="ORF">AB0H04_45690</name>
</gene>
<dbReference type="Proteomes" id="UP001551011">
    <property type="component" value="Unassembled WGS sequence"/>
</dbReference>
<dbReference type="EMBL" id="JBFAEG010000067">
    <property type="protein sequence ID" value="MEU5714002.1"/>
    <property type="molecule type" value="Genomic_DNA"/>
</dbReference>
<name>A0ABV3APW8_9ACTN</name>
<protein>
    <submittedName>
        <fullName evidence="3">ATP-binding protein</fullName>
    </submittedName>
</protein>
<dbReference type="GO" id="GO:0005524">
    <property type="term" value="F:ATP binding"/>
    <property type="evidence" value="ECO:0007669"/>
    <property type="project" value="UniProtKB-KW"/>
</dbReference>
<sequence length="246" mass="26435">MTGDGARTGLLGRRNERGFLDDLLAPARTGRSGVLVVRGEAGIGKTELLNHLLDRATGCGGALQGTGVRDPAGRRSRHARPSPAGRGQGDDGDPVGGGGPLQRPRPIRGGLRLRRTWPREPAGTGTVPPVPGRTRRSGRTTGADRACGRDCADDRGDGPGQRNRLGARHLRRHSCPDERGAGHRRPAPEAIEQLDTVQARMDGARARLRYGEWLRREQRRTEARSQLSEAHEMLGEAGAEAFAERA</sequence>
<feature type="compositionally biased region" description="Low complexity" evidence="1">
    <location>
        <begin position="235"/>
        <end position="246"/>
    </location>
</feature>
<feature type="region of interest" description="Disordered" evidence="1">
    <location>
        <begin position="59"/>
        <end position="167"/>
    </location>
</feature>
<keyword evidence="3" id="KW-0547">Nucleotide-binding</keyword>
<feature type="compositionally biased region" description="Basic and acidic residues" evidence="1">
    <location>
        <begin position="218"/>
        <end position="234"/>
    </location>
</feature>